<evidence type="ECO:0000256" key="1">
    <source>
        <dbReference type="SAM" id="MobiDB-lite"/>
    </source>
</evidence>
<proteinExistence type="predicted"/>
<dbReference type="EMBL" id="HBGA01107595">
    <property type="protein sequence ID" value="CAD9028919.1"/>
    <property type="molecule type" value="Transcribed_RNA"/>
</dbReference>
<sequence length="226" mass="25817">MLRQKKNQSPTRAEGDDMKAKLAKAKQRQQQEKAQRKQEMAERRPKYPEDEEEEEEEKKAKEAAEDGPRLTRKILIGNALIAIFFSSLPYSEGDEKGALLMIVLNAVWTLAVHSNYWLDYVVLVGFNILLAVHSERIIRDAHLVPGLLPPEHWAILIGSNGSLLFGYWWKIIRHAPKDEKETHWNIITMIVFCLDCAMGVYTGAISMQHVMFVVGRLKNFLTTGAM</sequence>
<feature type="transmembrane region" description="Helical" evidence="2">
    <location>
        <begin position="153"/>
        <end position="172"/>
    </location>
</feature>
<protein>
    <submittedName>
        <fullName evidence="3">Uncharacterized protein</fullName>
    </submittedName>
</protein>
<feature type="compositionally biased region" description="Basic and acidic residues" evidence="1">
    <location>
        <begin position="29"/>
        <end position="48"/>
    </location>
</feature>
<organism evidence="3">
    <name type="scientific">Eutreptiella gymnastica</name>
    <dbReference type="NCBI Taxonomy" id="73025"/>
    <lineage>
        <taxon>Eukaryota</taxon>
        <taxon>Discoba</taxon>
        <taxon>Euglenozoa</taxon>
        <taxon>Euglenida</taxon>
        <taxon>Spirocuta</taxon>
        <taxon>Euglenophyceae</taxon>
        <taxon>Eutreptiales</taxon>
        <taxon>Eutreptiaceae</taxon>
        <taxon>Eutreptiella</taxon>
    </lineage>
</organism>
<dbReference type="AlphaFoldDB" id="A0A7S1NMC5"/>
<gene>
    <name evidence="3" type="ORF">EGYM00392_LOCUS40055</name>
</gene>
<feature type="transmembrane region" description="Helical" evidence="2">
    <location>
        <begin position="184"/>
        <end position="204"/>
    </location>
</feature>
<accession>A0A7S1NMC5</accession>
<reference evidence="3" key="1">
    <citation type="submission" date="2021-01" db="EMBL/GenBank/DDBJ databases">
        <authorList>
            <person name="Corre E."/>
            <person name="Pelletier E."/>
            <person name="Niang G."/>
            <person name="Scheremetjew M."/>
            <person name="Finn R."/>
            <person name="Kale V."/>
            <person name="Holt S."/>
            <person name="Cochrane G."/>
            <person name="Meng A."/>
            <person name="Brown T."/>
            <person name="Cohen L."/>
        </authorList>
    </citation>
    <scope>NUCLEOTIDE SEQUENCE</scope>
    <source>
        <strain evidence="3">NIES-381</strain>
    </source>
</reference>
<evidence type="ECO:0000256" key="2">
    <source>
        <dbReference type="SAM" id="Phobius"/>
    </source>
</evidence>
<keyword evidence="2" id="KW-0472">Membrane</keyword>
<keyword evidence="2" id="KW-1133">Transmembrane helix</keyword>
<name>A0A7S1NMC5_9EUGL</name>
<feature type="transmembrane region" description="Helical" evidence="2">
    <location>
        <begin position="117"/>
        <end position="133"/>
    </location>
</feature>
<keyword evidence="2" id="KW-0812">Transmembrane</keyword>
<feature type="region of interest" description="Disordered" evidence="1">
    <location>
        <begin position="1"/>
        <end position="65"/>
    </location>
</feature>
<evidence type="ECO:0000313" key="3">
    <source>
        <dbReference type="EMBL" id="CAD9028919.1"/>
    </source>
</evidence>